<gene>
    <name evidence="2" type="ORF">LAMI_0H04588G</name>
</gene>
<keyword evidence="3" id="KW-1185">Reference proteome</keyword>
<reference evidence="3" key="1">
    <citation type="submission" date="2016-03" db="EMBL/GenBank/DDBJ databases">
        <authorList>
            <person name="Devillers H."/>
        </authorList>
    </citation>
    <scope>NUCLEOTIDE SEQUENCE [LARGE SCALE GENOMIC DNA]</scope>
</reference>
<dbReference type="STRING" id="1230905.A0A1G4KEL9"/>
<dbReference type="Gene3D" id="1.20.58.1240">
    <property type="match status" value="1"/>
</dbReference>
<accession>A0A1G4KEL9</accession>
<dbReference type="InterPro" id="IPR054494">
    <property type="entry name" value="COG2_C"/>
</dbReference>
<protein>
    <submittedName>
        <fullName evidence="2">LAMI_0H04588g1_1</fullName>
    </submittedName>
</protein>
<dbReference type="Pfam" id="PF22431">
    <property type="entry name" value="COG2p_C"/>
    <property type="match status" value="1"/>
</dbReference>
<dbReference type="OrthoDB" id="4034328at2759"/>
<evidence type="ECO:0000259" key="1">
    <source>
        <dbReference type="Pfam" id="PF22431"/>
    </source>
</evidence>
<dbReference type="AlphaFoldDB" id="A0A1G4KEL9"/>
<sequence length="272" mass="31055">MDILDDTWELPVTKDVSRALFTALAEEEQFDPSRFLLENNFQYTPLDALKQQLELLTHEMDEALVTETCGSYDQFADLCSHFSEQNETKPQLQKIGQDLTRFQQKLAQVAEVDVQTTKEVLSDTLDYLRNLDVLQRQLDNNLMLQEQLSLAKQLCEGLTAMVRETELEPVVCSELLKELYKALDATDAAFHPINHLDSPLLRSLRDEREAILVRFRSCLHVMVDLCTSTTNESRDQYSNEPLLPVLAAIYNAERRQSNADAEDASTDEALKP</sequence>
<proteinExistence type="predicted"/>
<evidence type="ECO:0000313" key="3">
    <source>
        <dbReference type="Proteomes" id="UP000191024"/>
    </source>
</evidence>
<organism evidence="2 3">
    <name type="scientific">Lachancea mirantina</name>
    <dbReference type="NCBI Taxonomy" id="1230905"/>
    <lineage>
        <taxon>Eukaryota</taxon>
        <taxon>Fungi</taxon>
        <taxon>Dikarya</taxon>
        <taxon>Ascomycota</taxon>
        <taxon>Saccharomycotina</taxon>
        <taxon>Saccharomycetes</taxon>
        <taxon>Saccharomycetales</taxon>
        <taxon>Saccharomycetaceae</taxon>
        <taxon>Lachancea</taxon>
    </lineage>
</organism>
<dbReference type="EMBL" id="LT598468">
    <property type="protein sequence ID" value="SCV02989.1"/>
    <property type="molecule type" value="Genomic_DNA"/>
</dbReference>
<name>A0A1G4KEL9_9SACH</name>
<dbReference type="Proteomes" id="UP000191024">
    <property type="component" value="Chromosome H"/>
</dbReference>
<evidence type="ECO:0000313" key="2">
    <source>
        <dbReference type="EMBL" id="SCV02989.1"/>
    </source>
</evidence>
<feature type="domain" description="Conserved oligomeric Golgi complex subunit 2 C-terminal" evidence="1">
    <location>
        <begin position="98"/>
        <end position="233"/>
    </location>
</feature>